<dbReference type="SUPFAM" id="SSF52833">
    <property type="entry name" value="Thioredoxin-like"/>
    <property type="match status" value="1"/>
</dbReference>
<keyword evidence="6" id="KW-0496">Mitochondrion</keyword>
<evidence type="ECO:0000256" key="5">
    <source>
        <dbReference type="ARBA" id="ARBA00023002"/>
    </source>
</evidence>
<evidence type="ECO:0000313" key="9">
    <source>
        <dbReference type="Proteomes" id="UP000541154"/>
    </source>
</evidence>
<evidence type="ECO:0000313" key="8">
    <source>
        <dbReference type="EMBL" id="KAF5865232.1"/>
    </source>
</evidence>
<dbReference type="GO" id="GO:0016491">
    <property type="term" value="F:oxidoreductase activity"/>
    <property type="evidence" value="ECO:0007669"/>
    <property type="project" value="UniProtKB-KW"/>
</dbReference>
<evidence type="ECO:0000256" key="4">
    <source>
        <dbReference type="ARBA" id="ARBA00022946"/>
    </source>
</evidence>
<dbReference type="PANTHER" id="PTHR28071:SF1">
    <property type="entry name" value="REDOX PROTEIN FMP46, MITOCHONDRIAL-RELATED"/>
    <property type="match status" value="1"/>
</dbReference>
<reference evidence="8 9" key="1">
    <citation type="submission" date="2019-04" db="EMBL/GenBank/DDBJ databases">
        <title>Aspergillus burnettii sp. nov., novel species from soil in southeast Queensland.</title>
        <authorList>
            <person name="Gilchrist C.L.M."/>
            <person name="Pitt J.I."/>
            <person name="Lange L."/>
            <person name="Lacey H.J."/>
            <person name="Vuong D."/>
            <person name="Midgley D.J."/>
            <person name="Greenfield P."/>
            <person name="Bradbury M."/>
            <person name="Lacey E."/>
            <person name="Busk P.K."/>
            <person name="Pilgaard B."/>
            <person name="Chooi Y.H."/>
            <person name="Piggott A.M."/>
        </authorList>
    </citation>
    <scope>NUCLEOTIDE SEQUENCE [LARGE SCALE GENOMIC DNA]</scope>
    <source>
        <strain evidence="8 9">FRR 5400</strain>
    </source>
</reference>
<evidence type="ECO:0000256" key="1">
    <source>
        <dbReference type="ARBA" id="ARBA00002963"/>
    </source>
</evidence>
<evidence type="ECO:0000256" key="6">
    <source>
        <dbReference type="ARBA" id="ARBA00023128"/>
    </source>
</evidence>
<dbReference type="Pfam" id="PF07955">
    <property type="entry name" value="DUF1687"/>
    <property type="match status" value="1"/>
</dbReference>
<reference evidence="7" key="2">
    <citation type="submission" date="2019-04" db="EMBL/GenBank/DDBJ databases">
        <title>Friends and foes A comparative genomics studyof 23 Aspergillus species from section Flavi.</title>
        <authorList>
            <consortium name="DOE Joint Genome Institute"/>
            <person name="Kjaerbolling I."/>
            <person name="Vesth T."/>
            <person name="Frisvad J.C."/>
            <person name="Nybo J.L."/>
            <person name="Theobald S."/>
            <person name="Kildgaard S."/>
            <person name="Isbrandt T."/>
            <person name="Kuo A."/>
            <person name="Sato A."/>
            <person name="Lyhne E.K."/>
            <person name="Kogle M.E."/>
            <person name="Wiebenga A."/>
            <person name="Kun R.S."/>
            <person name="Lubbers R.J."/>
            <person name="Makela M.R."/>
            <person name="Barry K."/>
            <person name="Chovatia M."/>
            <person name="Clum A."/>
            <person name="Daum C."/>
            <person name="Haridas S."/>
            <person name="He G."/>
            <person name="LaButti K."/>
            <person name="Lipzen A."/>
            <person name="Mondo S."/>
            <person name="Riley R."/>
            <person name="Salamov A."/>
            <person name="Simmons B.A."/>
            <person name="Magnuson J.K."/>
            <person name="Henrissat B."/>
            <person name="Mortensen U.H."/>
            <person name="Larsen T.O."/>
            <person name="Devries R.P."/>
            <person name="Grigoriev I.V."/>
            <person name="Machida M."/>
            <person name="Baker S.E."/>
            <person name="Andersen M.R."/>
        </authorList>
    </citation>
    <scope>NUCLEOTIDE SEQUENCE [LARGE SCALE GENOMIC DNA]</scope>
    <source>
        <strain evidence="7">IBT 14317</strain>
    </source>
</reference>
<comment type="function">
    <text evidence="1">Putative mitochondrial redox protein which could be involved in the reduction of small toxic molecules.</text>
</comment>
<accession>A0A8H6EA80</accession>
<dbReference type="OrthoDB" id="59229at2759"/>
<dbReference type="EMBL" id="ML735292">
    <property type="protein sequence ID" value="KAE8387484.1"/>
    <property type="molecule type" value="Genomic_DNA"/>
</dbReference>
<comment type="subcellular location">
    <subcellularLocation>
        <location evidence="2">Mitochondrion</location>
    </subcellularLocation>
</comment>
<evidence type="ECO:0000256" key="2">
    <source>
        <dbReference type="ARBA" id="ARBA00004173"/>
    </source>
</evidence>
<name>A0A5N7C075_PETAA</name>
<dbReference type="Proteomes" id="UP000326877">
    <property type="component" value="Unassembled WGS sequence"/>
</dbReference>
<dbReference type="EMBL" id="SPNV01000022">
    <property type="protein sequence ID" value="KAF5865232.1"/>
    <property type="molecule type" value="Genomic_DNA"/>
</dbReference>
<sequence>MVFRFPKTLDPITLFHNPNLQSSKNAYNILKRALSAAEEGEPSTTKRGEFQLEVTTEAPTTDQLRNILDYVTGDPAGAGSNQVVYSVEEVVTGAKDAEDAVKKFKESGGKEGFVRPITVDWTNGRAVVGDNESEILKMVHQLDVD</sequence>
<keyword evidence="4" id="KW-0809">Transit peptide</keyword>
<gene>
    <name evidence="7" type="ORF">BDV23DRAFT_124326</name>
    <name evidence="8" type="ORF">ETB97_004814</name>
</gene>
<accession>A0A5N7C075</accession>
<dbReference type="PANTHER" id="PTHR28071">
    <property type="entry name" value="REDOX PROTEIN FMP46, MITOCHONDRIAL-RELATED"/>
    <property type="match status" value="1"/>
</dbReference>
<proteinExistence type="inferred from homology"/>
<dbReference type="AlphaFoldDB" id="A0A5N7C075"/>
<protein>
    <submittedName>
        <fullName evidence="7">Thioredoxin-like protein</fullName>
    </submittedName>
</protein>
<dbReference type="InterPro" id="IPR012882">
    <property type="entry name" value="Fmp46"/>
</dbReference>
<evidence type="ECO:0000256" key="3">
    <source>
        <dbReference type="ARBA" id="ARBA00009734"/>
    </source>
</evidence>
<organism evidence="7">
    <name type="scientific">Petromyces alliaceus</name>
    <name type="common">Aspergillus alliaceus</name>
    <dbReference type="NCBI Taxonomy" id="209559"/>
    <lineage>
        <taxon>Eukaryota</taxon>
        <taxon>Fungi</taxon>
        <taxon>Dikarya</taxon>
        <taxon>Ascomycota</taxon>
        <taxon>Pezizomycotina</taxon>
        <taxon>Eurotiomycetes</taxon>
        <taxon>Eurotiomycetidae</taxon>
        <taxon>Eurotiales</taxon>
        <taxon>Aspergillaceae</taxon>
        <taxon>Aspergillus</taxon>
        <taxon>Aspergillus subgen. Circumdati</taxon>
    </lineage>
</organism>
<dbReference type="Proteomes" id="UP000541154">
    <property type="component" value="Unassembled WGS sequence"/>
</dbReference>
<evidence type="ECO:0000313" key="7">
    <source>
        <dbReference type="EMBL" id="KAE8387484.1"/>
    </source>
</evidence>
<dbReference type="InterPro" id="IPR036249">
    <property type="entry name" value="Thioredoxin-like_sf"/>
</dbReference>
<dbReference type="Gene3D" id="3.40.30.10">
    <property type="entry name" value="Glutaredoxin"/>
    <property type="match status" value="1"/>
</dbReference>
<dbReference type="GO" id="GO:0005739">
    <property type="term" value="C:mitochondrion"/>
    <property type="evidence" value="ECO:0007669"/>
    <property type="project" value="UniProtKB-SubCell"/>
</dbReference>
<comment type="similarity">
    <text evidence="3">Belongs to the FMP46 family.</text>
</comment>
<keyword evidence="5" id="KW-0560">Oxidoreductase</keyword>
<keyword evidence="9" id="KW-1185">Reference proteome</keyword>